<evidence type="ECO:0000256" key="11">
    <source>
        <dbReference type="SAM" id="Phobius"/>
    </source>
</evidence>
<comment type="pathway">
    <text evidence="2">Cell wall biogenesis; lipoteichoic acid biosynthesis.</text>
</comment>
<dbReference type="Pfam" id="PF00884">
    <property type="entry name" value="Sulfatase"/>
    <property type="match status" value="1"/>
</dbReference>
<evidence type="ECO:0000256" key="6">
    <source>
        <dbReference type="ARBA" id="ARBA00022989"/>
    </source>
</evidence>
<evidence type="ECO:0000313" key="15">
    <source>
        <dbReference type="Proteomes" id="UP000371423"/>
    </source>
</evidence>
<dbReference type="Gene3D" id="3.30.1120.170">
    <property type="match status" value="1"/>
</dbReference>
<feature type="transmembrane region" description="Helical" evidence="11">
    <location>
        <begin position="12"/>
        <end position="32"/>
    </location>
</feature>
<dbReference type="Proteomes" id="UP000414364">
    <property type="component" value="Unassembled WGS sequence"/>
</dbReference>
<dbReference type="Proteomes" id="UP000371423">
    <property type="component" value="Unassembled WGS sequence"/>
</dbReference>
<dbReference type="PIRSF" id="PIRSF005091">
    <property type="entry name" value="Mmb_sulf_HI1246"/>
    <property type="match status" value="1"/>
</dbReference>
<feature type="binding site" evidence="10">
    <location>
        <position position="302"/>
    </location>
    <ligand>
        <name>Mn(2+)</name>
        <dbReference type="ChEBI" id="CHEBI:29035"/>
    </ligand>
</feature>
<dbReference type="CDD" id="cd16015">
    <property type="entry name" value="LTA_synthase"/>
    <property type="match status" value="1"/>
</dbReference>
<comment type="caution">
    <text evidence="13">The sequence shown here is derived from an EMBL/GenBank/DDBJ whole genome shotgun (WGS) entry which is preliminary data.</text>
</comment>
<evidence type="ECO:0000256" key="8">
    <source>
        <dbReference type="PIRSR" id="PIRSR005091-1"/>
    </source>
</evidence>
<dbReference type="InterPro" id="IPR000917">
    <property type="entry name" value="Sulfatase_N"/>
</dbReference>
<feature type="transmembrane region" description="Helical" evidence="11">
    <location>
        <begin position="44"/>
        <end position="65"/>
    </location>
</feature>
<evidence type="ECO:0000313" key="14">
    <source>
        <dbReference type="EMBL" id="MQS97534.1"/>
    </source>
</evidence>
<dbReference type="RefSeq" id="WP_153385836.1">
    <property type="nucleotide sequence ID" value="NZ_VDFO01000020.1"/>
</dbReference>
<keyword evidence="9" id="KW-0464">Manganese</keyword>
<dbReference type="InterPro" id="IPR050448">
    <property type="entry name" value="OpgB/LTA_synthase_biosynth"/>
</dbReference>
<feature type="domain" description="Sulfatase N-terminal" evidence="12">
    <location>
        <begin position="250"/>
        <end position="551"/>
    </location>
</feature>
<accession>A0A5P0ZQU5</accession>
<keyword evidence="4" id="KW-1003">Cell membrane</keyword>
<dbReference type="Gene3D" id="3.40.720.10">
    <property type="entry name" value="Alkaline Phosphatase, subunit A"/>
    <property type="match status" value="1"/>
</dbReference>
<feature type="transmembrane region" description="Helical" evidence="11">
    <location>
        <begin position="128"/>
        <end position="146"/>
    </location>
</feature>
<evidence type="ECO:0000256" key="1">
    <source>
        <dbReference type="ARBA" id="ARBA00004651"/>
    </source>
</evidence>
<gene>
    <name evidence="14" type="ORF">FHL05_06485</name>
    <name evidence="13" type="ORF">FHL06_08650</name>
</gene>
<evidence type="ECO:0000256" key="3">
    <source>
        <dbReference type="ARBA" id="ARBA00009983"/>
    </source>
</evidence>
<comment type="subcellular location">
    <subcellularLocation>
        <location evidence="1">Cell membrane</location>
        <topology evidence="1">Multi-pass membrane protein</topology>
    </subcellularLocation>
</comment>
<feature type="active site" evidence="8">
    <location>
        <position position="302"/>
    </location>
</feature>
<feature type="binding site" evidence="10">
    <location>
        <position position="258"/>
    </location>
    <ligand>
        <name>Mn(2+)</name>
        <dbReference type="ChEBI" id="CHEBI:29035"/>
    </ligand>
</feature>
<feature type="binding site" evidence="10">
    <location>
        <position position="483"/>
    </location>
    <ligand>
        <name>Mn(2+)</name>
        <dbReference type="ChEBI" id="CHEBI:29035"/>
    </ligand>
</feature>
<dbReference type="PANTHER" id="PTHR47371">
    <property type="entry name" value="LIPOTEICHOIC ACID SYNTHASE"/>
    <property type="match status" value="1"/>
</dbReference>
<evidence type="ECO:0000256" key="2">
    <source>
        <dbReference type="ARBA" id="ARBA00004936"/>
    </source>
</evidence>
<keyword evidence="15" id="KW-1185">Reference proteome</keyword>
<feature type="transmembrane region" description="Helical" evidence="11">
    <location>
        <begin position="72"/>
        <end position="93"/>
    </location>
</feature>
<dbReference type="InterPro" id="IPR017850">
    <property type="entry name" value="Alkaline_phosphatase_core_sf"/>
</dbReference>
<keyword evidence="5 11" id="KW-0812">Transmembrane</keyword>
<evidence type="ECO:0000313" key="13">
    <source>
        <dbReference type="EMBL" id="MQS76445.1"/>
    </source>
</evidence>
<protein>
    <submittedName>
        <fullName evidence="13">LTA synthase family protein</fullName>
    </submittedName>
</protein>
<keyword evidence="6 11" id="KW-1133">Transmembrane helix</keyword>
<dbReference type="PANTHER" id="PTHR47371:SF3">
    <property type="entry name" value="PHOSPHOGLYCEROL TRANSFERASE I"/>
    <property type="match status" value="1"/>
</dbReference>
<evidence type="ECO:0000259" key="12">
    <source>
        <dbReference type="Pfam" id="PF00884"/>
    </source>
</evidence>
<dbReference type="EMBL" id="VDFP01000017">
    <property type="protein sequence ID" value="MQS76445.1"/>
    <property type="molecule type" value="Genomic_DNA"/>
</dbReference>
<comment type="similarity">
    <text evidence="3">Belongs to the LTA synthase family.</text>
</comment>
<feature type="binding site" evidence="9">
    <location>
        <position position="423"/>
    </location>
    <ligand>
        <name>substrate</name>
    </ligand>
</feature>
<organism evidence="13 16">
    <name type="scientific">Companilactobacillus halodurans</name>
    <dbReference type="NCBI Taxonomy" id="2584183"/>
    <lineage>
        <taxon>Bacteria</taxon>
        <taxon>Bacillati</taxon>
        <taxon>Bacillota</taxon>
        <taxon>Bacilli</taxon>
        <taxon>Lactobacillales</taxon>
        <taxon>Lactobacillaceae</taxon>
        <taxon>Companilactobacillus</taxon>
    </lineage>
</organism>
<feature type="binding site" evidence="10">
    <location>
        <position position="484"/>
    </location>
    <ligand>
        <name>Mn(2+)</name>
        <dbReference type="ChEBI" id="CHEBI:29035"/>
    </ligand>
</feature>
<dbReference type="AlphaFoldDB" id="A0A5P0ZQU5"/>
<reference evidence="15 16" key="1">
    <citation type="journal article" date="2019" name="Syst. Appl. Microbiol.">
        <title>Polyphasic characterization of two novel Lactobacillus spp. isolated from blown salami packages: Description of Lactobacillus halodurans sp. nov. and Lactobacillus salsicarnum sp. nov.</title>
        <authorList>
            <person name="Schuster J.A."/>
            <person name="Klingl A."/>
            <person name="Vogel R.F."/>
            <person name="Ehrmann M.A."/>
        </authorList>
    </citation>
    <scope>NUCLEOTIDE SEQUENCE [LARGE SCALE GENOMIC DNA]</scope>
    <source>
        <strain evidence="14 15">TMW 1.1920</strain>
        <strain evidence="13 16">TMW 1.2172</strain>
    </source>
</reference>
<evidence type="ECO:0000256" key="5">
    <source>
        <dbReference type="ARBA" id="ARBA00022692"/>
    </source>
</evidence>
<keyword evidence="9" id="KW-0479">Metal-binding</keyword>
<keyword evidence="7 11" id="KW-0472">Membrane</keyword>
<dbReference type="InterPro" id="IPR012160">
    <property type="entry name" value="LtaS-like"/>
</dbReference>
<dbReference type="SUPFAM" id="SSF53649">
    <property type="entry name" value="Alkaline phosphatase-like"/>
    <property type="match status" value="1"/>
</dbReference>
<dbReference type="GO" id="GO:0005886">
    <property type="term" value="C:plasma membrane"/>
    <property type="evidence" value="ECO:0007669"/>
    <property type="project" value="UniProtKB-SubCell"/>
</dbReference>
<evidence type="ECO:0000256" key="10">
    <source>
        <dbReference type="PIRSR" id="PIRSR005091-3"/>
    </source>
</evidence>
<proteinExistence type="inferred from homology"/>
<name>A0A5P0ZQU5_9LACO</name>
<dbReference type="OrthoDB" id="5901192at2"/>
<dbReference type="EMBL" id="VDFO01000020">
    <property type="protein sequence ID" value="MQS97534.1"/>
    <property type="molecule type" value="Genomic_DNA"/>
</dbReference>
<evidence type="ECO:0000256" key="9">
    <source>
        <dbReference type="PIRSR" id="PIRSR005091-2"/>
    </source>
</evidence>
<evidence type="ECO:0000256" key="7">
    <source>
        <dbReference type="ARBA" id="ARBA00023136"/>
    </source>
</evidence>
<evidence type="ECO:0000256" key="4">
    <source>
        <dbReference type="ARBA" id="ARBA00022475"/>
    </source>
</evidence>
<sequence>MKKIQSILNKRLGFMTFLIVCLWLKSLIAYYLDFSLGIENLLQHFLLIVNPFATTVFLMSFALYFNKSVISYWVMGIIHLADSLFIYGNILYYRAFSDFISFNSITGVGKVANGLLTTTLGVVKVRDAIYLVDFLIIILLFATHFIKIDRTPFRKLNAFATTFLGLALFSADLAGSEGNRPQLLGRTFDHSYIVKYLGINSFLPYDSIRALKNDQVRSNATETEIDNILDYTKNNYAAPNAEYFGKANGKNIIILHLESFEQFLIGMKINGVEVTPFLNSLYNDKNTLSYDNFFNEVGSGRTSDAETMLESGLFGLPTGTSFFTKLGTSNTFQAAPAILSQKKGYTSAVFHGNVGSFWSRDSVYKNMGYNYFFDQSYYDTKDPDTQSDNTYGIKDKLLFSEGVKYLEQMQQPFYAKFLTVTNHVSYQFSDEDNGNFQTTDLSDDEINRYFETAHYLDKSIEEFFNYLSATGLDKNTMVVLYGDHYGLNATQHKELATQLLGKDANTWSKFNETQMQRVPFMIHMDGLKGGVKHTYGGEIDVLPTILHLAGVNTKQYIQLGTDLLSKQHDSKVTFRNHSLITPKYTVYPSDKGMPTVYSNATGEEIDLHDNPDLATKAEKWVKEAALKLKVSDDVNNKNLLRFYTPFGFTPVNPTNYSYQDQVQQMEKIRNDLGKKSTSLYSQNGNKTTTNLYNTDALQLQNDRTPIDSWSYLKDNNK</sequence>
<dbReference type="GO" id="GO:0046872">
    <property type="term" value="F:metal ion binding"/>
    <property type="evidence" value="ECO:0007669"/>
    <property type="project" value="UniProtKB-KW"/>
</dbReference>
<evidence type="ECO:0000313" key="16">
    <source>
        <dbReference type="Proteomes" id="UP000414364"/>
    </source>
</evidence>